<gene>
    <name evidence="5" type="ORF">ACFQ11_22380</name>
</gene>
<evidence type="ECO:0000313" key="5">
    <source>
        <dbReference type="EMBL" id="MFD0903159.1"/>
    </source>
</evidence>
<evidence type="ECO:0000313" key="6">
    <source>
        <dbReference type="Proteomes" id="UP001596972"/>
    </source>
</evidence>
<comment type="similarity">
    <text evidence="3">Belongs to the gas vesicle GvpF/GvpL family.</text>
</comment>
<comment type="subcellular location">
    <subcellularLocation>
        <location evidence="2">Gas vesicle</location>
    </subcellularLocation>
</comment>
<keyword evidence="6" id="KW-1185">Reference proteome</keyword>
<dbReference type="PANTHER" id="PTHR36852:SF1">
    <property type="entry name" value="PROTEIN GVPL 2"/>
    <property type="match status" value="1"/>
</dbReference>
<feature type="compositionally biased region" description="Basic and acidic residues" evidence="4">
    <location>
        <begin position="275"/>
        <end position="284"/>
    </location>
</feature>
<dbReference type="Proteomes" id="UP001596972">
    <property type="component" value="Unassembled WGS sequence"/>
</dbReference>
<comment type="caution">
    <text evidence="5">The sequence shown here is derived from an EMBL/GenBank/DDBJ whole genome shotgun (WGS) entry which is preliminary data.</text>
</comment>
<feature type="region of interest" description="Disordered" evidence="4">
    <location>
        <begin position="262"/>
        <end position="284"/>
    </location>
</feature>
<evidence type="ECO:0000256" key="4">
    <source>
        <dbReference type="SAM" id="MobiDB-lite"/>
    </source>
</evidence>
<reference evidence="6" key="1">
    <citation type="journal article" date="2019" name="Int. J. Syst. Evol. Microbiol.">
        <title>The Global Catalogue of Microorganisms (GCM) 10K type strain sequencing project: providing services to taxonomists for standard genome sequencing and annotation.</title>
        <authorList>
            <consortium name="The Broad Institute Genomics Platform"/>
            <consortium name="The Broad Institute Genome Sequencing Center for Infectious Disease"/>
            <person name="Wu L."/>
            <person name="Ma J."/>
        </authorList>
    </citation>
    <scope>NUCLEOTIDE SEQUENCE [LARGE SCALE GENOMIC DNA]</scope>
    <source>
        <strain evidence="6">JCM 31202</strain>
    </source>
</reference>
<accession>A0ABW3EUG2</accession>
<evidence type="ECO:0000256" key="1">
    <source>
        <dbReference type="ARBA" id="ARBA00022987"/>
    </source>
</evidence>
<feature type="region of interest" description="Disordered" evidence="4">
    <location>
        <begin position="146"/>
        <end position="181"/>
    </location>
</feature>
<name>A0ABW3EUG2_9ACTN</name>
<organism evidence="5 6">
    <name type="scientific">Actinomadura sediminis</name>
    <dbReference type="NCBI Taxonomy" id="1038904"/>
    <lineage>
        <taxon>Bacteria</taxon>
        <taxon>Bacillati</taxon>
        <taxon>Actinomycetota</taxon>
        <taxon>Actinomycetes</taxon>
        <taxon>Streptosporangiales</taxon>
        <taxon>Thermomonosporaceae</taxon>
        <taxon>Actinomadura</taxon>
    </lineage>
</organism>
<keyword evidence="1" id="KW-0304">Gas vesicle</keyword>
<protein>
    <submittedName>
        <fullName evidence="5">GvpL/GvpF family gas vesicle protein</fullName>
    </submittedName>
</protein>
<dbReference type="PANTHER" id="PTHR36852">
    <property type="entry name" value="PROTEIN GVPL 2"/>
    <property type="match status" value="1"/>
</dbReference>
<sequence length="284" mass="29922">MTVASTPATTAELSYVYAVGPRVPELERAASRLTGLLDRPVHTVESGGLAAVVSSVPEAGFGEEGFKAQLEDLGRLEVIARTHHGVIDALFREVTVLPLRLATVYRDDARVAAMLDESGAEFAALLERLAGHLECGVKVYALPPGPGSGPSAPARTDGNRTDGAGTNPGRAYLQRRKAQRTRHEDAARAAAETAARVREVAAAHAVDRVAHRPQQGELATGEGRNITNEAYLVPAGTTGAFAAAVREAARDLPGVRVEVTGPWAPYSFATPPAPRAEDGDRRGR</sequence>
<dbReference type="EMBL" id="JBHTJA010000049">
    <property type="protein sequence ID" value="MFD0903159.1"/>
    <property type="molecule type" value="Genomic_DNA"/>
</dbReference>
<dbReference type="InterPro" id="IPR009430">
    <property type="entry name" value="GvpL/GvpF"/>
</dbReference>
<proteinExistence type="inferred from homology"/>
<dbReference type="Pfam" id="PF06386">
    <property type="entry name" value="GvpL_GvpF"/>
    <property type="match status" value="1"/>
</dbReference>
<evidence type="ECO:0000256" key="3">
    <source>
        <dbReference type="ARBA" id="ARBA00035643"/>
    </source>
</evidence>
<evidence type="ECO:0000256" key="2">
    <source>
        <dbReference type="ARBA" id="ARBA00035108"/>
    </source>
</evidence>
<dbReference type="RefSeq" id="WP_378301686.1">
    <property type="nucleotide sequence ID" value="NZ_JBHTJA010000049.1"/>
</dbReference>